<dbReference type="PANTHER" id="PTHR30250">
    <property type="entry name" value="PST FAMILY PREDICTED COLANIC ACID TRANSPORTER"/>
    <property type="match status" value="1"/>
</dbReference>
<protein>
    <submittedName>
        <fullName evidence="7">Uncharacterized protein</fullName>
    </submittedName>
</protein>
<evidence type="ECO:0000256" key="1">
    <source>
        <dbReference type="ARBA" id="ARBA00004651"/>
    </source>
</evidence>
<feature type="transmembrane region" description="Helical" evidence="6">
    <location>
        <begin position="95"/>
        <end position="117"/>
    </location>
</feature>
<feature type="transmembrane region" description="Helical" evidence="6">
    <location>
        <begin position="207"/>
        <end position="231"/>
    </location>
</feature>
<evidence type="ECO:0000256" key="5">
    <source>
        <dbReference type="ARBA" id="ARBA00023136"/>
    </source>
</evidence>
<evidence type="ECO:0000256" key="4">
    <source>
        <dbReference type="ARBA" id="ARBA00022989"/>
    </source>
</evidence>
<feature type="transmembrane region" description="Helical" evidence="6">
    <location>
        <begin position="124"/>
        <end position="143"/>
    </location>
</feature>
<accession>X0UVZ3</accession>
<reference evidence="7" key="1">
    <citation type="journal article" date="2014" name="Front. Microbiol.">
        <title>High frequency of phylogenetically diverse reductive dehalogenase-homologous genes in deep subseafloor sedimentary metagenomes.</title>
        <authorList>
            <person name="Kawai M."/>
            <person name="Futagami T."/>
            <person name="Toyoda A."/>
            <person name="Takaki Y."/>
            <person name="Nishi S."/>
            <person name="Hori S."/>
            <person name="Arai W."/>
            <person name="Tsubouchi T."/>
            <person name="Morono Y."/>
            <person name="Uchiyama I."/>
            <person name="Ito T."/>
            <person name="Fujiyama A."/>
            <person name="Inagaki F."/>
            <person name="Takami H."/>
        </authorList>
    </citation>
    <scope>NUCLEOTIDE SEQUENCE</scope>
    <source>
        <strain evidence="7">Expedition CK06-06</strain>
    </source>
</reference>
<gene>
    <name evidence="7" type="ORF">S01H1_32601</name>
</gene>
<keyword evidence="2" id="KW-1003">Cell membrane</keyword>
<organism evidence="7">
    <name type="scientific">marine sediment metagenome</name>
    <dbReference type="NCBI Taxonomy" id="412755"/>
    <lineage>
        <taxon>unclassified sequences</taxon>
        <taxon>metagenomes</taxon>
        <taxon>ecological metagenomes</taxon>
    </lineage>
</organism>
<evidence type="ECO:0000256" key="3">
    <source>
        <dbReference type="ARBA" id="ARBA00022692"/>
    </source>
</evidence>
<evidence type="ECO:0000256" key="2">
    <source>
        <dbReference type="ARBA" id="ARBA00022475"/>
    </source>
</evidence>
<feature type="transmembrane region" description="Helical" evidence="6">
    <location>
        <begin position="17"/>
        <end position="37"/>
    </location>
</feature>
<keyword evidence="4 6" id="KW-1133">Transmembrane helix</keyword>
<dbReference type="AlphaFoldDB" id="X0UVZ3"/>
<feature type="transmembrane region" description="Helical" evidence="6">
    <location>
        <begin position="183"/>
        <end position="201"/>
    </location>
</feature>
<dbReference type="EMBL" id="BARS01020194">
    <property type="protein sequence ID" value="GAG04458.1"/>
    <property type="molecule type" value="Genomic_DNA"/>
</dbReference>
<dbReference type="InterPro" id="IPR050833">
    <property type="entry name" value="Poly_Biosynth_Transport"/>
</dbReference>
<feature type="transmembrane region" description="Helical" evidence="6">
    <location>
        <begin position="58"/>
        <end position="75"/>
    </location>
</feature>
<keyword evidence="5 6" id="KW-0472">Membrane</keyword>
<dbReference type="PANTHER" id="PTHR30250:SF11">
    <property type="entry name" value="O-ANTIGEN TRANSPORTER-RELATED"/>
    <property type="match status" value="1"/>
</dbReference>
<comment type="subcellular location">
    <subcellularLocation>
        <location evidence="1">Cell membrane</location>
        <topology evidence="1">Multi-pass membrane protein</topology>
    </subcellularLocation>
</comment>
<comment type="caution">
    <text evidence="7">The sequence shown here is derived from an EMBL/GenBank/DDBJ whole genome shotgun (WGS) entry which is preliminary data.</text>
</comment>
<keyword evidence="3 6" id="KW-0812">Transmembrane</keyword>
<dbReference type="GO" id="GO:0005886">
    <property type="term" value="C:plasma membrane"/>
    <property type="evidence" value="ECO:0007669"/>
    <property type="project" value="UniProtKB-SubCell"/>
</dbReference>
<evidence type="ECO:0000256" key="6">
    <source>
        <dbReference type="SAM" id="Phobius"/>
    </source>
</evidence>
<name>X0UVZ3_9ZZZZ</name>
<proteinExistence type="predicted"/>
<sequence>MYILGESGKAELGKYSVAYTLGMVGVMVFVNSFRLAWQPFFLSVEKEHDAGKIFSRIATYYTMFIGMIFLGITLFKKEIFFLYASTKYSISLSGIVPIVSFAYILFGLYIIMLAGIFIREKTKYLPAITFTAASLNVGLNFIFVPAFGIIGAAYTTVIAYVTMVLLMYVISSRVYRVNYEFRRLFSAVVITAMPVGLSFITQPESNLFNFLFRAALLMIPPAVYLFSGFLLPEESYKLKTLYKTFMGNILKK</sequence>
<evidence type="ECO:0000313" key="7">
    <source>
        <dbReference type="EMBL" id="GAG04458.1"/>
    </source>
</evidence>
<feature type="transmembrane region" description="Helical" evidence="6">
    <location>
        <begin position="149"/>
        <end position="171"/>
    </location>
</feature>